<accession>A0ABN0YHL8</accession>
<evidence type="ECO:0000313" key="2">
    <source>
        <dbReference type="Proteomes" id="UP001500340"/>
    </source>
</evidence>
<sequence>MTRKSRFMKPLTSDIHFYTAQLDRSPVVVFIAGELVGSGKIEGITENSVRIGGERYLRENCTFKYVG</sequence>
<keyword evidence="2" id="KW-1185">Reference proteome</keyword>
<comment type="caution">
    <text evidence="1">The sequence shown here is derived from an EMBL/GenBank/DDBJ whole genome shotgun (WGS) entry which is preliminary data.</text>
</comment>
<protein>
    <submittedName>
        <fullName evidence="1">Uncharacterized protein</fullName>
    </submittedName>
</protein>
<dbReference type="RefSeq" id="WP_343862164.1">
    <property type="nucleotide sequence ID" value="NZ_BAAACX010000010.1"/>
</dbReference>
<organism evidence="1 2">
    <name type="scientific">Paenibacillus motobuensis</name>
    <dbReference type="NCBI Taxonomy" id="295324"/>
    <lineage>
        <taxon>Bacteria</taxon>
        <taxon>Bacillati</taxon>
        <taxon>Bacillota</taxon>
        <taxon>Bacilli</taxon>
        <taxon>Bacillales</taxon>
        <taxon>Paenibacillaceae</taxon>
        <taxon>Paenibacillus</taxon>
    </lineage>
</organism>
<name>A0ABN0YHL8_9BACL</name>
<proteinExistence type="predicted"/>
<reference evidence="1 2" key="1">
    <citation type="journal article" date="2019" name="Int. J. Syst. Evol. Microbiol.">
        <title>The Global Catalogue of Microorganisms (GCM) 10K type strain sequencing project: providing services to taxonomists for standard genome sequencing and annotation.</title>
        <authorList>
            <consortium name="The Broad Institute Genomics Platform"/>
            <consortium name="The Broad Institute Genome Sequencing Center for Infectious Disease"/>
            <person name="Wu L."/>
            <person name="Ma J."/>
        </authorList>
    </citation>
    <scope>NUCLEOTIDE SEQUENCE [LARGE SCALE GENOMIC DNA]</scope>
    <source>
        <strain evidence="1 2">JCM 12774</strain>
    </source>
</reference>
<evidence type="ECO:0000313" key="1">
    <source>
        <dbReference type="EMBL" id="GAA0395844.1"/>
    </source>
</evidence>
<gene>
    <name evidence="1" type="ORF">GCM10008933_28170</name>
</gene>
<dbReference type="Proteomes" id="UP001500340">
    <property type="component" value="Unassembled WGS sequence"/>
</dbReference>
<dbReference type="EMBL" id="BAAACX010000010">
    <property type="protein sequence ID" value="GAA0395844.1"/>
    <property type="molecule type" value="Genomic_DNA"/>
</dbReference>